<dbReference type="OrthoDB" id="3061238at2759"/>
<keyword evidence="2" id="KW-1185">Reference proteome</keyword>
<protein>
    <submittedName>
        <fullName evidence="1">Uncharacterized protein</fullName>
    </submittedName>
</protein>
<reference evidence="1 2" key="1">
    <citation type="submission" date="2018-06" db="EMBL/GenBank/DDBJ databases">
        <title>A transcriptomic atlas of mushroom development highlights an independent origin of complex multicellularity.</title>
        <authorList>
            <consortium name="DOE Joint Genome Institute"/>
            <person name="Krizsan K."/>
            <person name="Almasi E."/>
            <person name="Merenyi Z."/>
            <person name="Sahu N."/>
            <person name="Viragh M."/>
            <person name="Koszo T."/>
            <person name="Mondo S."/>
            <person name="Kiss B."/>
            <person name="Balint B."/>
            <person name="Kues U."/>
            <person name="Barry K."/>
            <person name="Hegedus J.C."/>
            <person name="Henrissat B."/>
            <person name="Johnson J."/>
            <person name="Lipzen A."/>
            <person name="Ohm R."/>
            <person name="Nagy I."/>
            <person name="Pangilinan J."/>
            <person name="Yan J."/>
            <person name="Xiong Y."/>
            <person name="Grigoriev I.V."/>
            <person name="Hibbett D.S."/>
            <person name="Nagy L.G."/>
        </authorList>
    </citation>
    <scope>NUCLEOTIDE SEQUENCE [LARGE SCALE GENOMIC DNA]</scope>
    <source>
        <strain evidence="1 2">SZMC22713</strain>
    </source>
</reference>
<organism evidence="1 2">
    <name type="scientific">Rickenella mellea</name>
    <dbReference type="NCBI Taxonomy" id="50990"/>
    <lineage>
        <taxon>Eukaryota</taxon>
        <taxon>Fungi</taxon>
        <taxon>Dikarya</taxon>
        <taxon>Basidiomycota</taxon>
        <taxon>Agaricomycotina</taxon>
        <taxon>Agaricomycetes</taxon>
        <taxon>Hymenochaetales</taxon>
        <taxon>Rickenellaceae</taxon>
        <taxon>Rickenella</taxon>
    </lineage>
</organism>
<dbReference type="Proteomes" id="UP000294933">
    <property type="component" value="Unassembled WGS sequence"/>
</dbReference>
<dbReference type="AlphaFoldDB" id="A0A4Y7PP02"/>
<dbReference type="EMBL" id="ML170236">
    <property type="protein sequence ID" value="TDL16731.1"/>
    <property type="molecule type" value="Genomic_DNA"/>
</dbReference>
<evidence type="ECO:0000313" key="1">
    <source>
        <dbReference type="EMBL" id="TDL16731.1"/>
    </source>
</evidence>
<proteinExistence type="predicted"/>
<accession>A0A4Y7PP02</accession>
<gene>
    <name evidence="1" type="ORF">BD410DRAFT_844155</name>
</gene>
<name>A0A4Y7PP02_9AGAM</name>
<sequence length="721" mass="76961">MDVDNSIYLRPSLGFTPKDDDRNNLVAFSPDILPLYQTKIADADQLTSTYDTFVAQTVVPEESNLVYVRGAAVDPSSAAQANVSLFTVTNELVLWPQVLKESTQIGAISLEYAPPPTRVINNPGLTASIKSISLTPPGQGGRHDAILSAIGVTSFNDIPDAKNVKDLLATVCANPAFAFYNAVVADPVFEVYSFTTRLRFFDNGTQPIQVELDIEAIGMPTGYDVSIFSDDPAVNMARTAVVNGHRIGTTISVKDGFDALITVQVYKGTASTLPPNYASISLIASVIQTSGRIQTLQIIGAEHLLFDSAIRLARGIVKSEQLGDTAVGFFFRDMIGDTATFPRTGSACQSPDIQPLGTVPDPNIDTTLSASTYGTDVSSQKGVDIVSDTANYIYLRANTTQATHVETSLYAIPNSLLIVPEMYGEHVIQDVDTSGNPVTAIREVITTASGPVTVDMPFNWFKPAPVPSGSSHYCLIAEARLWTADPLDRPPWPHQTALPTGSDITNWVLNTPTVAWRNVSLVSNSDAPTFAWETNVTIPDGYPSNTCWTLKLACLDMPINGAIAMSATGPVDLNVSKTVITNPQMSVGVDFTGVNPFSSTVTISWWQGSGAARPAGSSLTALLQINVGGADALAQVTRLVDKRGPETARWPLVVGPAYPFLLDSVPKVEDGKNLKGKYLLGKAHPIQPIPHAGTYKGSKFGARPELAVALGADRKIVLPAA</sequence>
<evidence type="ECO:0000313" key="2">
    <source>
        <dbReference type="Proteomes" id="UP000294933"/>
    </source>
</evidence>
<dbReference type="VEuPathDB" id="FungiDB:BD410DRAFT_844155"/>